<feature type="domain" description="HTH lacI-type" evidence="4">
    <location>
        <begin position="3"/>
        <end position="57"/>
    </location>
</feature>
<protein>
    <submittedName>
        <fullName evidence="5">LacI family transcriptional regulator</fullName>
    </submittedName>
</protein>
<dbReference type="GO" id="GO:0000976">
    <property type="term" value="F:transcription cis-regulatory region binding"/>
    <property type="evidence" value="ECO:0007669"/>
    <property type="project" value="TreeGrafter"/>
</dbReference>
<name>A0A385YRG1_9BACL</name>
<dbReference type="RefSeq" id="WP_119882332.1">
    <property type="nucleotide sequence ID" value="NZ_CP032418.1"/>
</dbReference>
<dbReference type="GO" id="GO:0003700">
    <property type="term" value="F:DNA-binding transcription factor activity"/>
    <property type="evidence" value="ECO:0007669"/>
    <property type="project" value="TreeGrafter"/>
</dbReference>
<dbReference type="InterPro" id="IPR028082">
    <property type="entry name" value="Peripla_BP_I"/>
</dbReference>
<dbReference type="CDD" id="cd01392">
    <property type="entry name" value="HTH_LacI"/>
    <property type="match status" value="1"/>
</dbReference>
<evidence type="ECO:0000313" key="5">
    <source>
        <dbReference type="EMBL" id="AYC28587.1"/>
    </source>
</evidence>
<evidence type="ECO:0000256" key="1">
    <source>
        <dbReference type="ARBA" id="ARBA00023015"/>
    </source>
</evidence>
<keyword evidence="2" id="KW-0238">DNA-binding</keyword>
<dbReference type="InterPro" id="IPR046335">
    <property type="entry name" value="LacI/GalR-like_sensor"/>
</dbReference>
<proteinExistence type="predicted"/>
<keyword evidence="6" id="KW-1185">Reference proteome</keyword>
<sequence>MATTIIDVAKEANVSPSTVSRVIANNPRISERTKQKVREVMDRLDYHPNFQARNLAAKSTKTIGVIMASSSVLAFQNPFFPEVLRGICSAAHASKYGMYLSTGETEEEIFDEVVSMTQGRRVDGIILLYSKVKDRTMDYLQSIDFPFVVVGRPFENEASVTYVDNDNTAIAAEVVDYLLSLGHQDIAFVGGDINYVVSRDRLAGYQQALETAGIPFQQAYYLQDSTVNEDGASAIDALFHLPNRPTALIAHDDLTAYEIISILERKEINVPTDISIISFNNHVLSQHLRPPLTSVDIQIYDLGLEATECLLNKMDDPKLPATHRIIGAKIITRESCARRGID</sequence>
<evidence type="ECO:0000259" key="4">
    <source>
        <dbReference type="PROSITE" id="PS50932"/>
    </source>
</evidence>
<evidence type="ECO:0000256" key="2">
    <source>
        <dbReference type="ARBA" id="ARBA00023125"/>
    </source>
</evidence>
<dbReference type="CDD" id="cd06294">
    <property type="entry name" value="PBP1_MalR-like"/>
    <property type="match status" value="1"/>
</dbReference>
<keyword evidence="3" id="KW-0804">Transcription</keyword>
<dbReference type="SMART" id="SM00354">
    <property type="entry name" value="HTH_LACI"/>
    <property type="match status" value="1"/>
</dbReference>
<reference evidence="6" key="1">
    <citation type="submission" date="2018-09" db="EMBL/GenBank/DDBJ databases">
        <authorList>
            <person name="Zhu H."/>
        </authorList>
    </citation>
    <scope>NUCLEOTIDE SEQUENCE [LARGE SCALE GENOMIC DNA]</scope>
    <source>
        <strain evidence="6">K2R23-3</strain>
    </source>
</reference>
<dbReference type="KEGG" id="paek:D3873_01390"/>
<accession>A0A385YRG1</accession>
<organism evidence="5 6">
    <name type="scientific">Paenisporosarcina cavernae</name>
    <dbReference type="NCBI Taxonomy" id="2320858"/>
    <lineage>
        <taxon>Bacteria</taxon>
        <taxon>Bacillati</taxon>
        <taxon>Bacillota</taxon>
        <taxon>Bacilli</taxon>
        <taxon>Bacillales</taxon>
        <taxon>Caryophanaceae</taxon>
        <taxon>Paenisporosarcina</taxon>
    </lineage>
</organism>
<dbReference type="AlphaFoldDB" id="A0A385YRG1"/>
<dbReference type="InterPro" id="IPR010982">
    <property type="entry name" value="Lambda_DNA-bd_dom_sf"/>
</dbReference>
<dbReference type="EMBL" id="CP032418">
    <property type="protein sequence ID" value="AYC28587.1"/>
    <property type="molecule type" value="Genomic_DNA"/>
</dbReference>
<dbReference type="PANTHER" id="PTHR30146:SF109">
    <property type="entry name" value="HTH-TYPE TRANSCRIPTIONAL REGULATOR GALS"/>
    <property type="match status" value="1"/>
</dbReference>
<dbReference type="Proteomes" id="UP000265725">
    <property type="component" value="Chromosome"/>
</dbReference>
<dbReference type="PANTHER" id="PTHR30146">
    <property type="entry name" value="LACI-RELATED TRANSCRIPTIONAL REPRESSOR"/>
    <property type="match status" value="1"/>
</dbReference>
<dbReference type="OrthoDB" id="9784962at2"/>
<dbReference type="SUPFAM" id="SSF53822">
    <property type="entry name" value="Periplasmic binding protein-like I"/>
    <property type="match status" value="1"/>
</dbReference>
<evidence type="ECO:0000256" key="3">
    <source>
        <dbReference type="ARBA" id="ARBA00023163"/>
    </source>
</evidence>
<dbReference type="Gene3D" id="1.10.260.40">
    <property type="entry name" value="lambda repressor-like DNA-binding domains"/>
    <property type="match status" value="1"/>
</dbReference>
<dbReference type="PROSITE" id="PS00356">
    <property type="entry name" value="HTH_LACI_1"/>
    <property type="match status" value="1"/>
</dbReference>
<evidence type="ECO:0000313" key="6">
    <source>
        <dbReference type="Proteomes" id="UP000265725"/>
    </source>
</evidence>
<gene>
    <name evidence="5" type="ORF">D3873_01390</name>
</gene>
<dbReference type="SUPFAM" id="SSF47413">
    <property type="entry name" value="lambda repressor-like DNA-binding domains"/>
    <property type="match status" value="1"/>
</dbReference>
<dbReference type="PROSITE" id="PS50932">
    <property type="entry name" value="HTH_LACI_2"/>
    <property type="match status" value="1"/>
</dbReference>
<dbReference type="InterPro" id="IPR000843">
    <property type="entry name" value="HTH_LacI"/>
</dbReference>
<dbReference type="Pfam" id="PF00356">
    <property type="entry name" value="LacI"/>
    <property type="match status" value="1"/>
</dbReference>
<dbReference type="Gene3D" id="3.40.50.2300">
    <property type="match status" value="2"/>
</dbReference>
<keyword evidence="1" id="KW-0805">Transcription regulation</keyword>
<dbReference type="Pfam" id="PF13377">
    <property type="entry name" value="Peripla_BP_3"/>
    <property type="match status" value="1"/>
</dbReference>